<evidence type="ECO:0000256" key="1">
    <source>
        <dbReference type="ARBA" id="ARBA00001946"/>
    </source>
</evidence>
<comment type="cofactor">
    <cofactor evidence="1">
        <name>Mg(2+)</name>
        <dbReference type="ChEBI" id="CHEBI:18420"/>
    </cofactor>
</comment>
<dbReference type="EC" id="2.5.1.58" evidence="4"/>
<dbReference type="OrthoDB" id="272289at2759"/>
<proteinExistence type="inferred from homology"/>
<evidence type="ECO:0000256" key="8">
    <source>
        <dbReference type="ARBA" id="ARBA00022842"/>
    </source>
</evidence>
<dbReference type="Pfam" id="PF01239">
    <property type="entry name" value="PPTA"/>
    <property type="match status" value="4"/>
</dbReference>
<dbReference type="PANTHER" id="PTHR11129:SF1">
    <property type="entry name" value="PROTEIN FARNESYLTRANSFERASE_GERANYLGERANYLTRANSFERASE TYPE-1 SUBUNIT ALPHA"/>
    <property type="match status" value="1"/>
</dbReference>
<evidence type="ECO:0000256" key="13">
    <source>
        <dbReference type="ARBA" id="ARBA00043219"/>
    </source>
</evidence>
<dbReference type="PANTHER" id="PTHR11129">
    <property type="entry name" value="PROTEIN FARNESYLTRANSFERASE ALPHA SUBUNIT/RAB GERANYLGERANYL TRANSFERASE ALPHA SUBUNIT"/>
    <property type="match status" value="1"/>
</dbReference>
<evidence type="ECO:0000256" key="10">
    <source>
        <dbReference type="ARBA" id="ARBA00041392"/>
    </source>
</evidence>
<dbReference type="EC" id="2.5.1.59" evidence="3"/>
<evidence type="ECO:0000313" key="15">
    <source>
        <dbReference type="Proteomes" id="UP000001307"/>
    </source>
</evidence>
<dbReference type="EMBL" id="FN653019">
    <property type="protein sequence ID" value="CBY22588.1"/>
    <property type="molecule type" value="Genomic_DNA"/>
</dbReference>
<comment type="similarity">
    <text evidence="2">Belongs to the protein prenyltransferase subunit alpha family.</text>
</comment>
<protein>
    <recommendedName>
        <fullName evidence="9">Protein farnesyltransferase/geranylgeranyltransferase type-1 subunit alpha</fullName>
        <ecNumber evidence="4">2.5.1.58</ecNumber>
        <ecNumber evidence="3">2.5.1.59</ecNumber>
    </recommendedName>
    <alternativeName>
        <fullName evidence="12">CAAX farnesyltransferase subunit alpha</fullName>
    </alternativeName>
    <alternativeName>
        <fullName evidence="11">FTase-alpha</fullName>
    </alternativeName>
    <alternativeName>
        <fullName evidence="10">Ras proteins prenyltransferase subunit alpha</fullName>
    </alternativeName>
    <alternativeName>
        <fullName evidence="13">Type I protein geranyl-geranyltransferase subunit alpha</fullName>
    </alternativeName>
</protein>
<accession>E4WZJ2</accession>
<evidence type="ECO:0000256" key="9">
    <source>
        <dbReference type="ARBA" id="ARBA00040965"/>
    </source>
</evidence>
<keyword evidence="6" id="KW-0808">Transferase</keyword>
<dbReference type="Proteomes" id="UP000001307">
    <property type="component" value="Unassembled WGS sequence"/>
</dbReference>
<evidence type="ECO:0000256" key="3">
    <source>
        <dbReference type="ARBA" id="ARBA00012700"/>
    </source>
</evidence>
<reference evidence="14" key="1">
    <citation type="journal article" date="2010" name="Science">
        <title>Plasticity of animal genome architecture unmasked by rapid evolution of a pelagic tunicate.</title>
        <authorList>
            <person name="Denoeud F."/>
            <person name="Henriet S."/>
            <person name="Mungpakdee S."/>
            <person name="Aury J.M."/>
            <person name="Da Silva C."/>
            <person name="Brinkmann H."/>
            <person name="Mikhaleva J."/>
            <person name="Olsen L.C."/>
            <person name="Jubin C."/>
            <person name="Canestro C."/>
            <person name="Bouquet J.M."/>
            <person name="Danks G."/>
            <person name="Poulain J."/>
            <person name="Campsteijn C."/>
            <person name="Adamski M."/>
            <person name="Cross I."/>
            <person name="Yadetie F."/>
            <person name="Muffato M."/>
            <person name="Louis A."/>
            <person name="Butcher S."/>
            <person name="Tsagkogeorga G."/>
            <person name="Konrad A."/>
            <person name="Singh S."/>
            <person name="Jensen M.F."/>
            <person name="Cong E.H."/>
            <person name="Eikeseth-Otteraa H."/>
            <person name="Noel B."/>
            <person name="Anthouard V."/>
            <person name="Porcel B.M."/>
            <person name="Kachouri-Lafond R."/>
            <person name="Nishino A."/>
            <person name="Ugolini M."/>
            <person name="Chourrout P."/>
            <person name="Nishida H."/>
            <person name="Aasland R."/>
            <person name="Huzurbazar S."/>
            <person name="Westhof E."/>
            <person name="Delsuc F."/>
            <person name="Lehrach H."/>
            <person name="Reinhardt R."/>
            <person name="Weissenbach J."/>
            <person name="Roy S.W."/>
            <person name="Artiguenave F."/>
            <person name="Postlethwait J.H."/>
            <person name="Manak J.R."/>
            <person name="Thompson E.M."/>
            <person name="Jaillon O."/>
            <person name="Du Pasquier L."/>
            <person name="Boudinot P."/>
            <person name="Liberles D.A."/>
            <person name="Volff J.N."/>
            <person name="Philippe H."/>
            <person name="Lenhard B."/>
            <person name="Roest Crollius H."/>
            <person name="Wincker P."/>
            <person name="Chourrout D."/>
        </authorList>
    </citation>
    <scope>NUCLEOTIDE SEQUENCE [LARGE SCALE GENOMIC DNA]</scope>
</reference>
<evidence type="ECO:0000256" key="7">
    <source>
        <dbReference type="ARBA" id="ARBA00022737"/>
    </source>
</evidence>
<dbReference type="AlphaFoldDB" id="E4WZJ2"/>
<keyword evidence="5" id="KW-0637">Prenyltransferase</keyword>
<dbReference type="GO" id="GO:0005953">
    <property type="term" value="C:CAAX-protein geranylgeranyltransferase complex"/>
    <property type="evidence" value="ECO:0007669"/>
    <property type="project" value="TreeGrafter"/>
</dbReference>
<evidence type="ECO:0000256" key="11">
    <source>
        <dbReference type="ARBA" id="ARBA00042436"/>
    </source>
</evidence>
<dbReference type="InParanoid" id="E4WZJ2"/>
<dbReference type="PROSITE" id="PS51147">
    <property type="entry name" value="PFTA"/>
    <property type="match status" value="4"/>
</dbReference>
<keyword evidence="8" id="KW-0460">Magnesium</keyword>
<evidence type="ECO:0000256" key="2">
    <source>
        <dbReference type="ARBA" id="ARBA00006734"/>
    </source>
</evidence>
<evidence type="ECO:0000313" key="14">
    <source>
        <dbReference type="EMBL" id="CBY22588.1"/>
    </source>
</evidence>
<dbReference type="GO" id="GO:0004660">
    <property type="term" value="F:protein farnesyltransferase activity"/>
    <property type="evidence" value="ECO:0007669"/>
    <property type="project" value="UniProtKB-EC"/>
</dbReference>
<gene>
    <name evidence="14" type="ORF">GSOID_T00013354001</name>
</gene>
<dbReference type="SUPFAM" id="SSF48439">
    <property type="entry name" value="Protein prenylyltransferase"/>
    <property type="match status" value="1"/>
</dbReference>
<evidence type="ECO:0000256" key="5">
    <source>
        <dbReference type="ARBA" id="ARBA00022602"/>
    </source>
</evidence>
<organism evidence="14">
    <name type="scientific">Oikopleura dioica</name>
    <name type="common">Tunicate</name>
    <dbReference type="NCBI Taxonomy" id="34765"/>
    <lineage>
        <taxon>Eukaryota</taxon>
        <taxon>Metazoa</taxon>
        <taxon>Chordata</taxon>
        <taxon>Tunicata</taxon>
        <taxon>Appendicularia</taxon>
        <taxon>Copelata</taxon>
        <taxon>Oikopleuridae</taxon>
        <taxon>Oikopleura</taxon>
    </lineage>
</organism>
<name>E4WZJ2_OIKDI</name>
<dbReference type="GO" id="GO:0005965">
    <property type="term" value="C:protein farnesyltransferase complex"/>
    <property type="evidence" value="ECO:0007669"/>
    <property type="project" value="TreeGrafter"/>
</dbReference>
<evidence type="ECO:0000256" key="6">
    <source>
        <dbReference type="ARBA" id="ARBA00022679"/>
    </source>
</evidence>
<keyword evidence="15" id="KW-1185">Reference proteome</keyword>
<dbReference type="Gene3D" id="1.25.40.120">
    <property type="entry name" value="Protein prenylyltransferase"/>
    <property type="match status" value="1"/>
</dbReference>
<keyword evidence="7" id="KW-0677">Repeat</keyword>
<dbReference type="InterPro" id="IPR002088">
    <property type="entry name" value="Prenyl_trans_a"/>
</dbReference>
<sequence>MSSSSDDYSDEDSYILFKDREDWRDVIPVNPEDNFEHEVVRIAYSEDFKDCFDYFRAICDKDEYSERALELTEECIKRNHANYSVWEYRRRILKKLGKKLEAEYDYTQKMLRRHIKNFQIWHHRQVLCEWANDGSREKAMTELIFKQDQKNYHAWQHRQWVVKRFGLYDGEIDFARELLIKDVYNNSAWNHLHFCIQNSTGWTEEIRKSEISFVLEKLEVAIDNECSWNYLRAIQNHILTANTELGDKFVSKLDVIEERGNSHKHLAAYVADYLAEKAENDSDKEAAEKAVKILTELSTDLDPIRRNYWNYLSSCLSAQFQ</sequence>
<evidence type="ECO:0000256" key="4">
    <source>
        <dbReference type="ARBA" id="ARBA00012702"/>
    </source>
</evidence>
<dbReference type="GO" id="GO:0004662">
    <property type="term" value="F:CAAX-protein geranylgeranyltransferase activity"/>
    <property type="evidence" value="ECO:0007669"/>
    <property type="project" value="UniProtKB-EC"/>
</dbReference>
<evidence type="ECO:0000256" key="12">
    <source>
        <dbReference type="ARBA" id="ARBA00043086"/>
    </source>
</evidence>